<dbReference type="EMBL" id="HBJA01117526">
    <property type="protein sequence ID" value="CAE0829178.1"/>
    <property type="molecule type" value="Transcribed_RNA"/>
</dbReference>
<dbReference type="UniPathway" id="UPA00378"/>
<evidence type="ECO:0000256" key="3">
    <source>
        <dbReference type="ARBA" id="ARBA00022676"/>
    </source>
</evidence>
<comment type="subcellular location">
    <subcellularLocation>
        <location evidence="5">Golgi apparatus</location>
        <location evidence="5">Golgi stack membrane</location>
        <topology evidence="5">Single-pass type II membrane protein</topology>
    </subcellularLocation>
</comment>
<dbReference type="InterPro" id="IPR038577">
    <property type="entry name" value="GT10-like_C_sf"/>
</dbReference>
<gene>
    <name evidence="7" type="ORF">EGYM00163_LOCUS40456</name>
</gene>
<keyword evidence="5" id="KW-0333">Golgi apparatus</keyword>
<comment type="pathway">
    <text evidence="1">Protein modification; protein glycosylation.</text>
</comment>
<dbReference type="SUPFAM" id="SSF53756">
    <property type="entry name" value="UDP-Glycosyltransferase/glycogen phosphorylase"/>
    <property type="match status" value="1"/>
</dbReference>
<accession>A0A7S4LH80</accession>
<dbReference type="Gene3D" id="3.40.50.11660">
    <property type="entry name" value="Glycosyl transferase family 10, C-terminal domain"/>
    <property type="match status" value="1"/>
</dbReference>
<keyword evidence="5" id="KW-0812">Transmembrane</keyword>
<comment type="similarity">
    <text evidence="2 5">Belongs to the glycosyltransferase 10 family.</text>
</comment>
<dbReference type="EC" id="2.4.1.-" evidence="5"/>
<evidence type="ECO:0000256" key="1">
    <source>
        <dbReference type="ARBA" id="ARBA00004922"/>
    </source>
</evidence>
<dbReference type="AlphaFoldDB" id="A0A7S4LH80"/>
<dbReference type="InterPro" id="IPR055270">
    <property type="entry name" value="Glyco_tran_10_C"/>
</dbReference>
<reference evidence="7" key="1">
    <citation type="submission" date="2021-01" db="EMBL/GenBank/DDBJ databases">
        <authorList>
            <person name="Corre E."/>
            <person name="Pelletier E."/>
            <person name="Niang G."/>
            <person name="Scheremetjew M."/>
            <person name="Finn R."/>
            <person name="Kale V."/>
            <person name="Holt S."/>
            <person name="Cochrane G."/>
            <person name="Meng A."/>
            <person name="Brown T."/>
            <person name="Cohen L."/>
        </authorList>
    </citation>
    <scope>NUCLEOTIDE SEQUENCE</scope>
    <source>
        <strain evidence="7">CCMP1594</strain>
    </source>
</reference>
<dbReference type="PANTHER" id="PTHR11929">
    <property type="entry name" value="ALPHA- 1,3 -FUCOSYLTRANSFERASE"/>
    <property type="match status" value="1"/>
</dbReference>
<evidence type="ECO:0000256" key="4">
    <source>
        <dbReference type="ARBA" id="ARBA00022679"/>
    </source>
</evidence>
<organism evidence="7">
    <name type="scientific">Eutreptiella gymnastica</name>
    <dbReference type="NCBI Taxonomy" id="73025"/>
    <lineage>
        <taxon>Eukaryota</taxon>
        <taxon>Discoba</taxon>
        <taxon>Euglenozoa</taxon>
        <taxon>Euglenida</taxon>
        <taxon>Spirocuta</taxon>
        <taxon>Euglenophyceae</taxon>
        <taxon>Eutreptiales</taxon>
        <taxon>Eutreptiaceae</taxon>
        <taxon>Eutreptiella</taxon>
    </lineage>
</organism>
<evidence type="ECO:0000259" key="6">
    <source>
        <dbReference type="Pfam" id="PF00852"/>
    </source>
</evidence>
<keyword evidence="4 5" id="KW-0808">Transferase</keyword>
<keyword evidence="5" id="KW-0472">Membrane</keyword>
<dbReference type="GO" id="GO:0046920">
    <property type="term" value="F:alpha-(1-&gt;3)-fucosyltransferase activity"/>
    <property type="evidence" value="ECO:0007669"/>
    <property type="project" value="TreeGrafter"/>
</dbReference>
<dbReference type="PANTHER" id="PTHR11929:SF194">
    <property type="entry name" value="ALPHA-(1,3)-FUCOSYLTRANSFERASE 10"/>
    <property type="match status" value="1"/>
</dbReference>
<keyword evidence="3 5" id="KW-0328">Glycosyltransferase</keyword>
<proteinExistence type="inferred from homology"/>
<dbReference type="GO" id="GO:0032580">
    <property type="term" value="C:Golgi cisterna membrane"/>
    <property type="evidence" value="ECO:0007669"/>
    <property type="project" value="UniProtKB-SubCell"/>
</dbReference>
<evidence type="ECO:0000256" key="2">
    <source>
        <dbReference type="ARBA" id="ARBA00008919"/>
    </source>
</evidence>
<feature type="domain" description="Fucosyltransferase C-terminal" evidence="6">
    <location>
        <begin position="13"/>
        <end position="133"/>
    </location>
</feature>
<dbReference type="Pfam" id="PF00852">
    <property type="entry name" value="Glyco_transf_10"/>
    <property type="match status" value="1"/>
</dbReference>
<dbReference type="InterPro" id="IPR001503">
    <property type="entry name" value="Glyco_trans_10"/>
</dbReference>
<evidence type="ECO:0000256" key="5">
    <source>
        <dbReference type="RuleBase" id="RU003832"/>
    </source>
</evidence>
<evidence type="ECO:0000313" key="7">
    <source>
        <dbReference type="EMBL" id="CAE0829178.1"/>
    </source>
</evidence>
<protein>
    <recommendedName>
        <fullName evidence="5">Fucosyltransferase</fullName>
        <ecNumber evidence="5">2.4.1.-</ecNumber>
    </recommendedName>
</protein>
<sequence length="171" mass="18985">MASAEEEPLPQGQVDKIARYKFHLIIEDALCEDHVGPQLYMAFQAGVVPVYLGAPNVRDYEPVADLISIIDASEFSTPRALADHLLRVAEDDAEYSKYLEYRDHMVSVVPQKALTHDTTRSSSIECYACQVASGTYRSELAPVVTEQCYGHWEQYLQQKSAGAEGGEGRVT</sequence>
<name>A0A7S4LH80_9EUGL</name>